<feature type="compositionally biased region" description="Low complexity" evidence="1">
    <location>
        <begin position="400"/>
        <end position="412"/>
    </location>
</feature>
<dbReference type="EMBL" id="PQNQ01000017">
    <property type="protein sequence ID" value="RRQ03524.1"/>
    <property type="molecule type" value="Genomic_DNA"/>
</dbReference>
<dbReference type="RefSeq" id="WP_125186988.1">
    <property type="nucleotide sequence ID" value="NZ_JBHYBN010000146.1"/>
</dbReference>
<feature type="region of interest" description="Disordered" evidence="1">
    <location>
        <begin position="388"/>
        <end position="446"/>
    </location>
</feature>
<keyword evidence="2" id="KW-0812">Transmembrane</keyword>
<accession>A0A3R8QHF8</accession>
<dbReference type="Proteomes" id="UP000278422">
    <property type="component" value="Unassembled WGS sequence"/>
</dbReference>
<keyword evidence="2" id="KW-0472">Membrane</keyword>
<reference evidence="4 5" key="1">
    <citation type="submission" date="2018-01" db="EMBL/GenBank/DDBJ databases">
        <title>Twenty Corynebacterium bovis Genomes.</title>
        <authorList>
            <person name="Gulvik C.A."/>
        </authorList>
    </citation>
    <scope>NUCLEOTIDE SEQUENCE [LARGE SCALE GENOMIC DNA]</scope>
    <source>
        <strain evidence="4 5">16-2004</strain>
    </source>
</reference>
<name>A0A3R8QHF8_9CORY</name>
<feature type="chain" id="PRO_5018575915" description="TrbL/VirB6 plasmid conjugal transfer protein" evidence="3">
    <location>
        <begin position="19"/>
        <end position="597"/>
    </location>
</feature>
<feature type="region of interest" description="Disordered" evidence="1">
    <location>
        <begin position="503"/>
        <end position="535"/>
    </location>
</feature>
<comment type="caution">
    <text evidence="4">The sequence shown here is derived from an EMBL/GenBank/DDBJ whole genome shotgun (WGS) entry which is preliminary data.</text>
</comment>
<keyword evidence="3" id="KW-0732">Signal</keyword>
<evidence type="ECO:0000256" key="1">
    <source>
        <dbReference type="SAM" id="MobiDB-lite"/>
    </source>
</evidence>
<keyword evidence="5" id="KW-1185">Reference proteome</keyword>
<evidence type="ECO:0000313" key="4">
    <source>
        <dbReference type="EMBL" id="RRQ03524.1"/>
    </source>
</evidence>
<feature type="compositionally biased region" description="Gly residues" evidence="1">
    <location>
        <begin position="413"/>
        <end position="423"/>
    </location>
</feature>
<feature type="compositionally biased region" description="Low complexity" evidence="1">
    <location>
        <begin position="424"/>
        <end position="442"/>
    </location>
</feature>
<feature type="transmembrane region" description="Helical" evidence="2">
    <location>
        <begin position="231"/>
        <end position="250"/>
    </location>
</feature>
<proteinExistence type="predicted"/>
<feature type="transmembrane region" description="Helical" evidence="2">
    <location>
        <begin position="288"/>
        <end position="309"/>
    </location>
</feature>
<organism evidence="4 5">
    <name type="scientific">Corynebacterium bovis</name>
    <dbReference type="NCBI Taxonomy" id="36808"/>
    <lineage>
        <taxon>Bacteria</taxon>
        <taxon>Bacillati</taxon>
        <taxon>Actinomycetota</taxon>
        <taxon>Actinomycetes</taxon>
        <taxon>Mycobacteriales</taxon>
        <taxon>Corynebacteriaceae</taxon>
        <taxon>Corynebacterium</taxon>
    </lineage>
</organism>
<dbReference type="AlphaFoldDB" id="A0A3R8QHF8"/>
<evidence type="ECO:0000313" key="5">
    <source>
        <dbReference type="Proteomes" id="UP000278422"/>
    </source>
</evidence>
<protein>
    <recommendedName>
        <fullName evidence="6">TrbL/VirB6 plasmid conjugal transfer protein</fullName>
    </recommendedName>
</protein>
<feature type="transmembrane region" description="Helical" evidence="2">
    <location>
        <begin position="256"/>
        <end position="276"/>
    </location>
</feature>
<keyword evidence="2" id="KW-1133">Transmembrane helix</keyword>
<evidence type="ECO:0000256" key="2">
    <source>
        <dbReference type="SAM" id="Phobius"/>
    </source>
</evidence>
<feature type="transmembrane region" description="Helical" evidence="2">
    <location>
        <begin position="135"/>
        <end position="154"/>
    </location>
</feature>
<feature type="transmembrane region" description="Helical" evidence="2">
    <location>
        <begin position="321"/>
        <end position="342"/>
    </location>
</feature>
<evidence type="ECO:0000256" key="3">
    <source>
        <dbReference type="SAM" id="SignalP"/>
    </source>
</evidence>
<evidence type="ECO:0008006" key="6">
    <source>
        <dbReference type="Google" id="ProtNLM"/>
    </source>
</evidence>
<feature type="compositionally biased region" description="Gly residues" evidence="1">
    <location>
        <begin position="509"/>
        <end position="534"/>
    </location>
</feature>
<feature type="signal peptide" evidence="3">
    <location>
        <begin position="1"/>
        <end position="18"/>
    </location>
</feature>
<sequence>MLVVTVVLLLVGSGTASAEPQQNDFQKDFAQCKEEHGGPAILWKGADDWIFDKLPEPVRGGLDNVNCTIQGASDHPGDALSTAAGNAASKFWGDPVGKFAKSVIEGNEQALQMVMTFWMDFDMGKAMVESNSTGVVNIMWVIVLGAMVVNLIIVGSRMVWLRRQGVADGLEEVGGMFWNAALYSIVLPAGIFSAVGATDVLSHAILENFGASDSKSFLDGVNLGDDQAGPVVMLFIAGLAFAGSAVQFLAMVARVLILPVLIGLMPLFAGISATDWGRQALASARNWLIALVLYKPVAALFYCVAFWVHDNVEGDGIVWTAVRGLAVGLAGFSILSLVKVIIPGMASMGGANSAAMGGALGGVTGAVAAGAISGVGGVAGMAGKAATGAGKSATGGGAARTGSAASRSATGAGRSGVGGGGGASSASPAGMPAGASGASATTGSGGVGVAASPAGAGASGAGHAHAGSTGGSAAVGGGGLGAGSGGGAGAPAGSGAVATSANHAAGESAGPGSGSAGGGGAAGHVSGGTGGAGRVRGAAGTAMARVGQSGATVARGAAAASRIARAAGRTAGAVSQHTGMLFDDSIGSSGHPGQIRR</sequence>
<gene>
    <name evidence="4" type="ORF">CXF42_06890</name>
</gene>